<protein>
    <submittedName>
        <fullName evidence="4">Class A beta-lactamase-related serine hydrolase</fullName>
    </submittedName>
</protein>
<name>A0ABZ0Q535_9LACO</name>
<keyword evidence="2" id="KW-0812">Transmembrane</keyword>
<dbReference type="PANTHER" id="PTHR35333:SF3">
    <property type="entry name" value="BETA-LACTAMASE-TYPE TRANSPEPTIDASE FOLD CONTAINING PROTEIN"/>
    <property type="match status" value="1"/>
</dbReference>
<keyword evidence="4" id="KW-0378">Hydrolase</keyword>
<gene>
    <name evidence="4" type="ORF">N6G96_02235</name>
</gene>
<evidence type="ECO:0000256" key="1">
    <source>
        <dbReference type="SAM" id="MobiDB-lite"/>
    </source>
</evidence>
<dbReference type="SUPFAM" id="SSF56601">
    <property type="entry name" value="beta-lactamase/transpeptidase-like"/>
    <property type="match status" value="1"/>
</dbReference>
<dbReference type="InterPro" id="IPR000871">
    <property type="entry name" value="Beta-lactam_class-A"/>
</dbReference>
<feature type="compositionally biased region" description="Low complexity" evidence="1">
    <location>
        <begin position="48"/>
        <end position="60"/>
    </location>
</feature>
<evidence type="ECO:0000313" key="4">
    <source>
        <dbReference type="EMBL" id="WPC22057.1"/>
    </source>
</evidence>
<sequence>MNDKKRRQFNRTVFKAFPWVMGVLLIILVFLQINSNSSKAQSKSGTDSSQQATVSSSSSEVTNKQKKIKAELASYLKTVTKDGTVSVSFYNLGATPKSKAAASTDAAVYKPGSLVTEADAHTAQTAASTYKLFIAAYLMHQKQNGKFNWTSSNTEGFDQMIVDSANTFADSELKSYGMAAVNKFIGSQGWYTPVFQQTVIAKTTSHSLMLLLEQLAAGTGPFKNASDREKILKLMSEQIYRTGIPAGASAAKTGTKVADKVGFLNDTNNDAGIVTLPNGQKYILVIMTHGQGQSGFSGFPKMAEITKKVQTIVYGTNAGK</sequence>
<organism evidence="4 5">
    <name type="scientific">Pediococcus inopinatus</name>
    <dbReference type="NCBI Taxonomy" id="114090"/>
    <lineage>
        <taxon>Bacteria</taxon>
        <taxon>Bacillati</taxon>
        <taxon>Bacillota</taxon>
        <taxon>Bacilli</taxon>
        <taxon>Lactobacillales</taxon>
        <taxon>Lactobacillaceae</taxon>
        <taxon>Pediococcus</taxon>
    </lineage>
</organism>
<feature type="region of interest" description="Disordered" evidence="1">
    <location>
        <begin position="38"/>
        <end position="60"/>
    </location>
</feature>
<evidence type="ECO:0000256" key="2">
    <source>
        <dbReference type="SAM" id="Phobius"/>
    </source>
</evidence>
<feature type="domain" description="Beta-lactamase class A catalytic" evidence="3">
    <location>
        <begin position="158"/>
        <end position="288"/>
    </location>
</feature>
<reference evidence="5" key="1">
    <citation type="submission" date="2024-06" db="EMBL/GenBank/DDBJ databases">
        <authorList>
            <person name="Chang H.C."/>
            <person name="Mun S.Y."/>
        </authorList>
    </citation>
    <scope>NUCLEOTIDE SEQUENCE [LARGE SCALE GENOMIC DNA]</scope>
    <source>
        <strain evidence="5">KT1</strain>
    </source>
</reference>
<dbReference type="InterPro" id="IPR045155">
    <property type="entry name" value="Beta-lactam_cat"/>
</dbReference>
<keyword evidence="2" id="KW-1133">Transmembrane helix</keyword>
<evidence type="ECO:0000313" key="5">
    <source>
        <dbReference type="Proteomes" id="UP001302696"/>
    </source>
</evidence>
<dbReference type="Pfam" id="PF13354">
    <property type="entry name" value="Beta-lactamase2"/>
    <property type="match status" value="1"/>
</dbReference>
<dbReference type="InterPro" id="IPR012338">
    <property type="entry name" value="Beta-lactam/transpept-like"/>
</dbReference>
<dbReference type="EMBL" id="CP104778">
    <property type="protein sequence ID" value="WPC22057.1"/>
    <property type="molecule type" value="Genomic_DNA"/>
</dbReference>
<accession>A0ABZ0Q535</accession>
<dbReference type="Proteomes" id="UP001302696">
    <property type="component" value="Chromosome"/>
</dbReference>
<dbReference type="Gene3D" id="3.40.710.10">
    <property type="entry name" value="DD-peptidase/beta-lactamase superfamily"/>
    <property type="match status" value="1"/>
</dbReference>
<keyword evidence="2" id="KW-0472">Membrane</keyword>
<feature type="compositionally biased region" description="Polar residues" evidence="1">
    <location>
        <begin position="38"/>
        <end position="47"/>
    </location>
</feature>
<evidence type="ECO:0000259" key="3">
    <source>
        <dbReference type="Pfam" id="PF13354"/>
    </source>
</evidence>
<dbReference type="RefSeq" id="WP_057773358.1">
    <property type="nucleotide sequence ID" value="NZ_BBIM01000037.1"/>
</dbReference>
<keyword evidence="5" id="KW-1185">Reference proteome</keyword>
<dbReference type="GO" id="GO:0016787">
    <property type="term" value="F:hydrolase activity"/>
    <property type="evidence" value="ECO:0007669"/>
    <property type="project" value="UniProtKB-KW"/>
</dbReference>
<feature type="transmembrane region" description="Helical" evidence="2">
    <location>
        <begin position="12"/>
        <end position="33"/>
    </location>
</feature>
<proteinExistence type="predicted"/>
<dbReference type="PANTHER" id="PTHR35333">
    <property type="entry name" value="BETA-LACTAMASE"/>
    <property type="match status" value="1"/>
</dbReference>